<dbReference type="EMBL" id="BROD01000001">
    <property type="protein sequence ID" value="GKX65384.1"/>
    <property type="molecule type" value="Genomic_DNA"/>
</dbReference>
<proteinExistence type="predicted"/>
<evidence type="ECO:0000313" key="2">
    <source>
        <dbReference type="Proteomes" id="UP001058074"/>
    </source>
</evidence>
<keyword evidence="2" id="KW-1185">Reference proteome</keyword>
<evidence type="ECO:0000313" key="1">
    <source>
        <dbReference type="EMBL" id="GKX65384.1"/>
    </source>
</evidence>
<gene>
    <name evidence="1" type="ORF">rsdtw13_06420</name>
</gene>
<name>A0ACB5R865_9CLOT</name>
<protein>
    <submittedName>
        <fullName evidence="1">Two-component sensor histidine kinase</fullName>
    </submittedName>
</protein>
<sequence length="488" mass="55301">MKRDKISIKWNIFAYLSIFTGVMIVFLWFFQTVFLDDFYKTIKSSKIKSCAETVAENIDSSDLSNIMLSLSRQNDISIKITDKNGVSLDSIGVGPNSIIDRLSNEEIGAYYSKAEKNGGTSLQTFSEESFKINFKKPMDDMNFQDNNRPPDNRKKMESMLYVDIVSKKDGAKVMILVHSTITPLDATVETLRTQLIFITVIFMMLSIALAVFISKKISNPIVKINDSAKELAKGKYDTKFEGTGYKEITELNSTLNYAANELSKVDGLRKELIANISHDLRTPLTLITGYSEVMRDLPGENSPENIQIIIDEAKRLTSLVNDILDISKFESGTQEIELSEFNLTESIRNMINRYGKFTEQKGYNISFIYDEDTYIKADEMKISQVVYNLINNALTYTGKDKSVTVKQYYKDGYVRIEVIDTGEGISQEKIPLIWDRYYKVDKAHKRAAVGTGLGLSIVKSILDMHDGRYGVESTEGKGSTFWFELKTL</sequence>
<organism evidence="1 2">
    <name type="scientific">Inconstantimicrobium mannanitabidum</name>
    <dbReference type="NCBI Taxonomy" id="1604901"/>
    <lineage>
        <taxon>Bacteria</taxon>
        <taxon>Bacillati</taxon>
        <taxon>Bacillota</taxon>
        <taxon>Clostridia</taxon>
        <taxon>Eubacteriales</taxon>
        <taxon>Clostridiaceae</taxon>
        <taxon>Inconstantimicrobium</taxon>
    </lineage>
</organism>
<dbReference type="Proteomes" id="UP001058074">
    <property type="component" value="Unassembled WGS sequence"/>
</dbReference>
<comment type="caution">
    <text evidence="1">The sequence shown here is derived from an EMBL/GenBank/DDBJ whole genome shotgun (WGS) entry which is preliminary data.</text>
</comment>
<keyword evidence="1" id="KW-0418">Kinase</keyword>
<reference evidence="1" key="1">
    <citation type="journal article" date="2025" name="Int. J. Syst. Evol. Microbiol.">
        <title>Inconstantimicrobium mannanitabidum sp. nov., a novel member of the family Clostridiaceae isolated from anoxic soil under the treatment of reductive soil disinfestation.</title>
        <authorList>
            <person name="Ueki A."/>
            <person name="Tonouchi A."/>
            <person name="Honma S."/>
            <person name="Kaku N."/>
            <person name="Ueki K."/>
        </authorList>
    </citation>
    <scope>NUCLEOTIDE SEQUENCE</scope>
    <source>
        <strain evidence="1">TW13</strain>
    </source>
</reference>
<accession>A0ACB5R865</accession>
<keyword evidence="1" id="KW-0808">Transferase</keyword>